<feature type="region of interest" description="Disordered" evidence="1">
    <location>
        <begin position="199"/>
        <end position="218"/>
    </location>
</feature>
<feature type="region of interest" description="Disordered" evidence="1">
    <location>
        <begin position="111"/>
        <end position="157"/>
    </location>
</feature>
<evidence type="ECO:0000256" key="1">
    <source>
        <dbReference type="SAM" id="MobiDB-lite"/>
    </source>
</evidence>
<evidence type="ECO:0000313" key="2">
    <source>
        <dbReference type="EMBL" id="CAI2187464.1"/>
    </source>
</evidence>
<protein>
    <submittedName>
        <fullName evidence="2">3956_t:CDS:1</fullName>
    </submittedName>
</protein>
<keyword evidence="3" id="KW-1185">Reference proteome</keyword>
<gene>
    <name evidence="2" type="ORF">FWILDA_LOCUS13093</name>
</gene>
<name>A0A9W4T1X7_9GLOM</name>
<dbReference type="EMBL" id="CAMKVN010004647">
    <property type="protein sequence ID" value="CAI2187464.1"/>
    <property type="molecule type" value="Genomic_DNA"/>
</dbReference>
<dbReference type="Proteomes" id="UP001153678">
    <property type="component" value="Unassembled WGS sequence"/>
</dbReference>
<dbReference type="OrthoDB" id="2449372at2759"/>
<sequence>MPITIPKGKQRSEELENFKNEMVKVIKETETALKIREENKRKQEREHDINSGLNRARKDAFEYIEKDMTEKGVKIQDLGEYANYQTQINNLDKVYKIRDLREEILNFISKLGRRNPPRPDDRRDYPPREPRENPDRRFPDKPDKPEIPDKHDKPRDKKELLEEIKREQLNNASLQKLVSMSETRINELEEEVRELKAQIPQTQKTRQGIFKREKQINQ</sequence>
<feature type="compositionally biased region" description="Basic and acidic residues" evidence="1">
    <location>
        <begin position="117"/>
        <end position="157"/>
    </location>
</feature>
<evidence type="ECO:0000313" key="3">
    <source>
        <dbReference type="Proteomes" id="UP001153678"/>
    </source>
</evidence>
<organism evidence="2 3">
    <name type="scientific">Funneliformis geosporum</name>
    <dbReference type="NCBI Taxonomy" id="1117311"/>
    <lineage>
        <taxon>Eukaryota</taxon>
        <taxon>Fungi</taxon>
        <taxon>Fungi incertae sedis</taxon>
        <taxon>Mucoromycota</taxon>
        <taxon>Glomeromycotina</taxon>
        <taxon>Glomeromycetes</taxon>
        <taxon>Glomerales</taxon>
        <taxon>Glomeraceae</taxon>
        <taxon>Funneliformis</taxon>
    </lineage>
</organism>
<accession>A0A9W4T1X7</accession>
<reference evidence="2" key="1">
    <citation type="submission" date="2022-08" db="EMBL/GenBank/DDBJ databases">
        <authorList>
            <person name="Kallberg Y."/>
            <person name="Tangrot J."/>
            <person name="Rosling A."/>
        </authorList>
    </citation>
    <scope>NUCLEOTIDE SEQUENCE</scope>
    <source>
        <strain evidence="2">Wild A</strain>
    </source>
</reference>
<proteinExistence type="predicted"/>
<comment type="caution">
    <text evidence="2">The sequence shown here is derived from an EMBL/GenBank/DDBJ whole genome shotgun (WGS) entry which is preliminary data.</text>
</comment>
<dbReference type="AlphaFoldDB" id="A0A9W4T1X7"/>